<proteinExistence type="predicted"/>
<dbReference type="PATRIC" id="fig|931089.4.peg.40"/>
<organism evidence="5 6">
    <name type="scientific">Corynebacterium deserti GIMN1.010</name>
    <dbReference type="NCBI Taxonomy" id="931089"/>
    <lineage>
        <taxon>Bacteria</taxon>
        <taxon>Bacillati</taxon>
        <taxon>Actinomycetota</taxon>
        <taxon>Actinomycetes</taxon>
        <taxon>Mycobacteriales</taxon>
        <taxon>Corynebacteriaceae</taxon>
        <taxon>Corynebacterium</taxon>
    </lineage>
</organism>
<reference evidence="5 6" key="1">
    <citation type="submission" date="2014-08" db="EMBL/GenBank/DDBJ databases">
        <title>Complete genome sequence of Corynebacterium deserti GIMN1.010 (=DSM 45689), isolated from desert sand in western China.</title>
        <authorList>
            <person name="Ruckert C."/>
            <person name="Albersmeier A."/>
            <person name="Kalinowski J."/>
        </authorList>
    </citation>
    <scope>NUCLEOTIDE SEQUENCE [LARGE SCALE GENOMIC DNA]</scope>
    <source>
        <strain evidence="5 6">GIMN1.010</strain>
    </source>
</reference>
<dbReference type="SUPFAM" id="SSF46785">
    <property type="entry name" value="Winged helix' DNA-binding domain"/>
    <property type="match status" value="1"/>
</dbReference>
<dbReference type="Pfam" id="PF00392">
    <property type="entry name" value="GntR"/>
    <property type="match status" value="1"/>
</dbReference>
<dbReference type="AlphaFoldDB" id="A0A0M5IL24"/>
<accession>A0A0M5IL24</accession>
<dbReference type="GO" id="GO:0003677">
    <property type="term" value="F:DNA binding"/>
    <property type="evidence" value="ECO:0007669"/>
    <property type="project" value="UniProtKB-KW"/>
</dbReference>
<dbReference type="KEGG" id="cdx:CDES_00225"/>
<dbReference type="InterPro" id="IPR011711">
    <property type="entry name" value="GntR_C"/>
</dbReference>
<dbReference type="InterPro" id="IPR036388">
    <property type="entry name" value="WH-like_DNA-bd_sf"/>
</dbReference>
<dbReference type="GO" id="GO:0003700">
    <property type="term" value="F:DNA-binding transcription factor activity"/>
    <property type="evidence" value="ECO:0007669"/>
    <property type="project" value="InterPro"/>
</dbReference>
<sequence length="189" mass="21339">MFLNEQDLALEIGVSRTPIREALRSLASEGLVEQIPNRGTFVPVINQKQVLDLMELRNILERHAALTTIKNGTTPIATMQDILDQQKELIKEPGFDDSIAFIRLDQEFHFELLRACGNQEIIQTYRRLSVRQRVIGAKALYIGSRCGEVCVEHQEIVDALATNNPDTAFDAITSHLDKTTQILLSELNR</sequence>
<dbReference type="SMART" id="SM00895">
    <property type="entry name" value="FCD"/>
    <property type="match status" value="1"/>
</dbReference>
<dbReference type="Gene3D" id="1.10.10.10">
    <property type="entry name" value="Winged helix-like DNA-binding domain superfamily/Winged helix DNA-binding domain"/>
    <property type="match status" value="1"/>
</dbReference>
<evidence type="ECO:0000259" key="4">
    <source>
        <dbReference type="PROSITE" id="PS50949"/>
    </source>
</evidence>
<protein>
    <submittedName>
        <fullName evidence="5">Putative GntR family transcriptional regulator</fullName>
    </submittedName>
</protein>
<dbReference type="PROSITE" id="PS50949">
    <property type="entry name" value="HTH_GNTR"/>
    <property type="match status" value="1"/>
</dbReference>
<dbReference type="InterPro" id="IPR036390">
    <property type="entry name" value="WH_DNA-bd_sf"/>
</dbReference>
<dbReference type="Proteomes" id="UP000068067">
    <property type="component" value="Chromosome"/>
</dbReference>
<name>A0A0M5IL24_9CORY</name>
<keyword evidence="3" id="KW-0804">Transcription</keyword>
<dbReference type="InterPro" id="IPR008920">
    <property type="entry name" value="TF_FadR/GntR_C"/>
</dbReference>
<keyword evidence="2" id="KW-0238">DNA-binding</keyword>
<gene>
    <name evidence="5" type="ORF">CDES_00225</name>
</gene>
<evidence type="ECO:0000256" key="3">
    <source>
        <dbReference type="ARBA" id="ARBA00023163"/>
    </source>
</evidence>
<evidence type="ECO:0000256" key="1">
    <source>
        <dbReference type="ARBA" id="ARBA00023015"/>
    </source>
</evidence>
<evidence type="ECO:0000313" key="5">
    <source>
        <dbReference type="EMBL" id="ALC04531.1"/>
    </source>
</evidence>
<dbReference type="PANTHER" id="PTHR43537">
    <property type="entry name" value="TRANSCRIPTIONAL REGULATOR, GNTR FAMILY"/>
    <property type="match status" value="1"/>
</dbReference>
<feature type="domain" description="HTH gntR-type" evidence="4">
    <location>
        <begin position="1"/>
        <end position="45"/>
    </location>
</feature>
<dbReference type="STRING" id="931089.CDES_00225"/>
<dbReference type="Gene3D" id="1.20.120.530">
    <property type="entry name" value="GntR ligand-binding domain-like"/>
    <property type="match status" value="1"/>
</dbReference>
<keyword evidence="6" id="KW-1185">Reference proteome</keyword>
<dbReference type="Pfam" id="PF07729">
    <property type="entry name" value="FCD"/>
    <property type="match status" value="1"/>
</dbReference>
<dbReference type="InterPro" id="IPR000524">
    <property type="entry name" value="Tscrpt_reg_HTH_GntR"/>
</dbReference>
<keyword evidence="1" id="KW-0805">Transcription regulation</keyword>
<evidence type="ECO:0000256" key="2">
    <source>
        <dbReference type="ARBA" id="ARBA00023125"/>
    </source>
</evidence>
<dbReference type="EMBL" id="CP009220">
    <property type="protein sequence ID" value="ALC04531.1"/>
    <property type="molecule type" value="Genomic_DNA"/>
</dbReference>
<dbReference type="PANTHER" id="PTHR43537:SF24">
    <property type="entry name" value="GLUCONATE OPERON TRANSCRIPTIONAL REPRESSOR"/>
    <property type="match status" value="1"/>
</dbReference>
<dbReference type="PRINTS" id="PR00035">
    <property type="entry name" value="HTHGNTR"/>
</dbReference>
<evidence type="ECO:0000313" key="6">
    <source>
        <dbReference type="Proteomes" id="UP000068067"/>
    </source>
</evidence>
<dbReference type="SUPFAM" id="SSF48008">
    <property type="entry name" value="GntR ligand-binding domain-like"/>
    <property type="match status" value="1"/>
</dbReference>
<dbReference type="CDD" id="cd07377">
    <property type="entry name" value="WHTH_GntR"/>
    <property type="match status" value="1"/>
</dbReference>